<sequence length="99" mass="11667">MRFKLKLANYHFRIEWGLPTQFNATDAFLNDWADSQKLQYSQDAGWIHWNFKIEISALAGDLARQWSYTEGVRRGYFTRDPAAYHNASVCDQWRNTTST</sequence>
<dbReference type="Gene3D" id="3.20.20.80">
    <property type="entry name" value="Glycosidases"/>
    <property type="match status" value="1"/>
</dbReference>
<comment type="caution">
    <text evidence="1">The sequence shown here is derived from an EMBL/GenBank/DDBJ whole genome shotgun (WGS) entry which is preliminary data.</text>
</comment>
<name>A0A8H5C996_9AGAR</name>
<dbReference type="InterPro" id="IPR017853">
    <property type="entry name" value="GH"/>
</dbReference>
<keyword evidence="2" id="KW-1185">Reference proteome</keyword>
<dbReference type="Proteomes" id="UP000559256">
    <property type="component" value="Unassembled WGS sequence"/>
</dbReference>
<accession>A0A8H5C996</accession>
<evidence type="ECO:0000313" key="1">
    <source>
        <dbReference type="EMBL" id="KAF5337474.1"/>
    </source>
</evidence>
<organism evidence="1 2">
    <name type="scientific">Tetrapyrgos nigripes</name>
    <dbReference type="NCBI Taxonomy" id="182062"/>
    <lineage>
        <taxon>Eukaryota</taxon>
        <taxon>Fungi</taxon>
        <taxon>Dikarya</taxon>
        <taxon>Basidiomycota</taxon>
        <taxon>Agaricomycotina</taxon>
        <taxon>Agaricomycetes</taxon>
        <taxon>Agaricomycetidae</taxon>
        <taxon>Agaricales</taxon>
        <taxon>Marasmiineae</taxon>
        <taxon>Marasmiaceae</taxon>
        <taxon>Tetrapyrgos</taxon>
    </lineage>
</organism>
<proteinExistence type="predicted"/>
<evidence type="ECO:0000313" key="2">
    <source>
        <dbReference type="Proteomes" id="UP000559256"/>
    </source>
</evidence>
<dbReference type="AlphaFoldDB" id="A0A8H5C996"/>
<reference evidence="1 2" key="1">
    <citation type="journal article" date="2020" name="ISME J.">
        <title>Uncovering the hidden diversity of litter-decomposition mechanisms in mushroom-forming fungi.</title>
        <authorList>
            <person name="Floudas D."/>
            <person name="Bentzer J."/>
            <person name="Ahren D."/>
            <person name="Johansson T."/>
            <person name="Persson P."/>
            <person name="Tunlid A."/>
        </authorList>
    </citation>
    <scope>NUCLEOTIDE SEQUENCE [LARGE SCALE GENOMIC DNA]</scope>
    <source>
        <strain evidence="1 2">CBS 291.85</strain>
    </source>
</reference>
<protein>
    <submittedName>
        <fullName evidence="1">Uncharacterized protein</fullName>
    </submittedName>
</protein>
<dbReference type="OrthoDB" id="1887033at2759"/>
<dbReference type="SUPFAM" id="SSF51445">
    <property type="entry name" value="(Trans)glycosidases"/>
    <property type="match status" value="1"/>
</dbReference>
<gene>
    <name evidence="1" type="ORF">D9758_013610</name>
</gene>
<dbReference type="EMBL" id="JAACJM010000217">
    <property type="protein sequence ID" value="KAF5337474.1"/>
    <property type="molecule type" value="Genomic_DNA"/>
</dbReference>